<keyword evidence="5" id="KW-1185">Reference proteome</keyword>
<organism evidence="4 5">
    <name type="scientific">Methylobacterium adhaesivum</name>
    <dbReference type="NCBI Taxonomy" id="333297"/>
    <lineage>
        <taxon>Bacteria</taxon>
        <taxon>Pseudomonadati</taxon>
        <taxon>Pseudomonadota</taxon>
        <taxon>Alphaproteobacteria</taxon>
        <taxon>Hyphomicrobiales</taxon>
        <taxon>Methylobacteriaceae</taxon>
        <taxon>Methylobacterium</taxon>
    </lineage>
</organism>
<dbReference type="PANTHER" id="PTHR11579">
    <property type="entry name" value="PROTEIN-L-ISOASPARTATE O-METHYLTRANSFERASE"/>
    <property type="match status" value="1"/>
</dbReference>
<evidence type="ECO:0000256" key="2">
    <source>
        <dbReference type="ARBA" id="ARBA00013346"/>
    </source>
</evidence>
<dbReference type="Gene3D" id="3.40.50.150">
    <property type="entry name" value="Vaccinia Virus protein VP39"/>
    <property type="match status" value="1"/>
</dbReference>
<sequence>MLDYAQARRLMVDCQLRTFDVNSIAVLDAFEDVARERFVPPGREDFAYIDQTLSLDGGGGDRRAMPAPMLLARMIQALDLHAGDKVLDVGTGYGYATAILRQLGAEVVATESSAVLAAGARERLAGLSNIAVVEAPLEAGAPAQAPYDGILVNGRVEMRPQTLLEQLKEGGRLVCVLGPARAAKATLFVRTGDAFGARPLFDATLPALGAFATEGGFAF</sequence>
<dbReference type="InterPro" id="IPR000682">
    <property type="entry name" value="PCMT"/>
</dbReference>
<name>A0ABT8BL29_9HYPH</name>
<dbReference type="CDD" id="cd02440">
    <property type="entry name" value="AdoMet_MTases"/>
    <property type="match status" value="1"/>
</dbReference>
<dbReference type="PANTHER" id="PTHR11579:SF18">
    <property type="entry name" value="PROTEIN-L-ISOASPARTATE O-METHYLTRANSFERASE"/>
    <property type="match status" value="1"/>
</dbReference>
<dbReference type="SUPFAM" id="SSF53335">
    <property type="entry name" value="S-adenosyl-L-methionine-dependent methyltransferases"/>
    <property type="match status" value="1"/>
</dbReference>
<dbReference type="Pfam" id="PF01135">
    <property type="entry name" value="PCMT"/>
    <property type="match status" value="1"/>
</dbReference>
<proteinExistence type="inferred from homology"/>
<comment type="caution">
    <text evidence="4">The sequence shown here is derived from an EMBL/GenBank/DDBJ whole genome shotgun (WGS) entry which is preliminary data.</text>
</comment>
<evidence type="ECO:0000256" key="3">
    <source>
        <dbReference type="ARBA" id="ARBA00030757"/>
    </source>
</evidence>
<dbReference type="InterPro" id="IPR029063">
    <property type="entry name" value="SAM-dependent_MTases_sf"/>
</dbReference>
<accession>A0ABT8BL29</accession>
<protein>
    <recommendedName>
        <fullName evidence="2">Protein-L-isoaspartate O-methyltransferase</fullName>
    </recommendedName>
    <alternativeName>
        <fullName evidence="3">Protein L-isoaspartyl methyltransferase</fullName>
    </alternativeName>
</protein>
<dbReference type="RefSeq" id="WP_238227675.1">
    <property type="nucleotide sequence ID" value="NZ_BPQD01000033.1"/>
</dbReference>
<dbReference type="Proteomes" id="UP001224644">
    <property type="component" value="Unassembled WGS sequence"/>
</dbReference>
<evidence type="ECO:0000256" key="1">
    <source>
        <dbReference type="ARBA" id="ARBA00005369"/>
    </source>
</evidence>
<reference evidence="5" key="1">
    <citation type="journal article" date="2019" name="Int. J. Syst. Evol. Microbiol.">
        <title>The Global Catalogue of Microorganisms (GCM) 10K type strain sequencing project: providing services to taxonomists for standard genome sequencing and annotation.</title>
        <authorList>
            <consortium name="The Broad Institute Genomics Platform"/>
            <consortium name="The Broad Institute Genome Sequencing Center for Infectious Disease"/>
            <person name="Wu L."/>
            <person name="Ma J."/>
        </authorList>
    </citation>
    <scope>NUCLEOTIDE SEQUENCE [LARGE SCALE GENOMIC DNA]</scope>
    <source>
        <strain evidence="5">CECT 7069</strain>
    </source>
</reference>
<evidence type="ECO:0000313" key="4">
    <source>
        <dbReference type="EMBL" id="MDN3591879.1"/>
    </source>
</evidence>
<gene>
    <name evidence="4" type="ORF">QWZ12_14855</name>
</gene>
<dbReference type="EMBL" id="JAUFPX010000013">
    <property type="protein sequence ID" value="MDN3591879.1"/>
    <property type="molecule type" value="Genomic_DNA"/>
</dbReference>
<comment type="similarity">
    <text evidence="1">Belongs to the methyltransferase superfamily. L-isoaspartyl/D-aspartyl protein methyltransferase family.</text>
</comment>
<evidence type="ECO:0000313" key="5">
    <source>
        <dbReference type="Proteomes" id="UP001224644"/>
    </source>
</evidence>